<protein>
    <recommendedName>
        <fullName evidence="3">C6 transcription factor</fullName>
    </recommendedName>
</protein>
<dbReference type="EMBL" id="AP024416">
    <property type="protein sequence ID" value="BCR82811.1"/>
    <property type="molecule type" value="Genomic_DNA"/>
</dbReference>
<reference evidence="1" key="1">
    <citation type="submission" date="2021-01" db="EMBL/GenBank/DDBJ databases">
        <authorList>
            <consortium name="Aspergillus chevalieri M1 genome sequencing consortium"/>
            <person name="Kazuki M."/>
            <person name="Futagami T."/>
        </authorList>
    </citation>
    <scope>NUCLEOTIDE SEQUENCE</scope>
    <source>
        <strain evidence="1">M1</strain>
    </source>
</reference>
<gene>
    <name evidence="1" type="ORF">ACHE_10213S</name>
</gene>
<proteinExistence type="predicted"/>
<dbReference type="AlphaFoldDB" id="A0A7R7VDQ6"/>
<evidence type="ECO:0000313" key="1">
    <source>
        <dbReference type="EMBL" id="BCR82811.1"/>
    </source>
</evidence>
<dbReference type="RefSeq" id="XP_043131333.1">
    <property type="nucleotide sequence ID" value="XM_043276776.1"/>
</dbReference>
<name>A0A7R7VDQ6_ASPCH</name>
<dbReference type="KEGG" id="ache:ACHE_10213S"/>
<sequence length="131" mass="14332">MEGNLSEASYTRVRTLLLEMADLLQRLETGLHRASGTGERLRSQVDRIDGYMHTSLPLDLTAPSNAMQVIDAKPEPAVPSAYAQGNPAVETSLGAGLDQMSQFQLPPELLTDWPWSLDSYNTEGFLPLASE</sequence>
<reference evidence="1" key="2">
    <citation type="submission" date="2021-02" db="EMBL/GenBank/DDBJ databases">
        <title>Aspergillus chevalieri M1 genome sequence.</title>
        <authorList>
            <person name="Kadooka C."/>
            <person name="Mori K."/>
            <person name="Futagami T."/>
        </authorList>
    </citation>
    <scope>NUCLEOTIDE SEQUENCE</scope>
    <source>
        <strain evidence="1">M1</strain>
    </source>
</reference>
<accession>A0A7R7VDQ6</accession>
<evidence type="ECO:0000313" key="2">
    <source>
        <dbReference type="Proteomes" id="UP000637239"/>
    </source>
</evidence>
<evidence type="ECO:0008006" key="3">
    <source>
        <dbReference type="Google" id="ProtNLM"/>
    </source>
</evidence>
<dbReference type="Proteomes" id="UP000637239">
    <property type="component" value="Chromosome 1"/>
</dbReference>
<keyword evidence="2" id="KW-1185">Reference proteome</keyword>
<dbReference type="GeneID" id="66977170"/>
<organism evidence="1 2">
    <name type="scientific">Aspergillus chevalieri</name>
    <name type="common">Eurotium chevalieri</name>
    <dbReference type="NCBI Taxonomy" id="182096"/>
    <lineage>
        <taxon>Eukaryota</taxon>
        <taxon>Fungi</taxon>
        <taxon>Dikarya</taxon>
        <taxon>Ascomycota</taxon>
        <taxon>Pezizomycotina</taxon>
        <taxon>Eurotiomycetes</taxon>
        <taxon>Eurotiomycetidae</taxon>
        <taxon>Eurotiales</taxon>
        <taxon>Aspergillaceae</taxon>
        <taxon>Aspergillus</taxon>
        <taxon>Aspergillus subgen. Aspergillus</taxon>
    </lineage>
</organism>